<reference evidence="1 2" key="1">
    <citation type="submission" date="2015-01" db="EMBL/GenBank/DDBJ databases">
        <title>The Genome Sequence of Rhinocladiella mackenzie CBS 650.93.</title>
        <authorList>
            <consortium name="The Broad Institute Genomics Platform"/>
            <person name="Cuomo C."/>
            <person name="de Hoog S."/>
            <person name="Gorbushina A."/>
            <person name="Stielow B."/>
            <person name="Teixiera M."/>
            <person name="Abouelleil A."/>
            <person name="Chapman S.B."/>
            <person name="Priest M."/>
            <person name="Young S.K."/>
            <person name="Wortman J."/>
            <person name="Nusbaum C."/>
            <person name="Birren B."/>
        </authorList>
    </citation>
    <scope>NUCLEOTIDE SEQUENCE [LARGE SCALE GENOMIC DNA]</scope>
    <source>
        <strain evidence="1 2">CBS 650.93</strain>
    </source>
</reference>
<dbReference type="PANTHER" id="PTHR37563">
    <property type="entry name" value="PHYTANOYL-COA DIOXYGENASE FAMILY PROTEIN (AFU_ORTHOLOGUE AFUA_2G03330)"/>
    <property type="match status" value="1"/>
</dbReference>
<dbReference type="PANTHER" id="PTHR37563:SF2">
    <property type="entry name" value="PHYTANOYL-COA DIOXYGENASE FAMILY PROTEIN (AFU_ORTHOLOGUE AFUA_2G03330)"/>
    <property type="match status" value="1"/>
</dbReference>
<dbReference type="Gene3D" id="2.60.120.620">
    <property type="entry name" value="q2cbj1_9rhob like domain"/>
    <property type="match status" value="1"/>
</dbReference>
<protein>
    <recommendedName>
        <fullName evidence="3">Phytanoyl-CoA dioxygenase family protein</fullName>
    </recommendedName>
</protein>
<evidence type="ECO:0008006" key="3">
    <source>
        <dbReference type="Google" id="ProtNLM"/>
    </source>
</evidence>
<organism evidence="1 2">
    <name type="scientific">Rhinocladiella mackenziei CBS 650.93</name>
    <dbReference type="NCBI Taxonomy" id="1442369"/>
    <lineage>
        <taxon>Eukaryota</taxon>
        <taxon>Fungi</taxon>
        <taxon>Dikarya</taxon>
        <taxon>Ascomycota</taxon>
        <taxon>Pezizomycotina</taxon>
        <taxon>Eurotiomycetes</taxon>
        <taxon>Chaetothyriomycetidae</taxon>
        <taxon>Chaetothyriales</taxon>
        <taxon>Herpotrichiellaceae</taxon>
        <taxon>Rhinocladiella</taxon>
    </lineage>
</organism>
<gene>
    <name evidence="1" type="ORF">Z518_07273</name>
</gene>
<keyword evidence="2" id="KW-1185">Reference proteome</keyword>
<dbReference type="AlphaFoldDB" id="A0A0D2J3Z5"/>
<dbReference type="Pfam" id="PF05721">
    <property type="entry name" value="PhyH"/>
    <property type="match status" value="1"/>
</dbReference>
<evidence type="ECO:0000313" key="1">
    <source>
        <dbReference type="EMBL" id="KIX03720.1"/>
    </source>
</evidence>
<dbReference type="InterPro" id="IPR008775">
    <property type="entry name" value="Phytyl_CoA_dOase-like"/>
</dbReference>
<proteinExistence type="predicted"/>
<dbReference type="SUPFAM" id="SSF51197">
    <property type="entry name" value="Clavaminate synthase-like"/>
    <property type="match status" value="1"/>
</dbReference>
<dbReference type="RefSeq" id="XP_013270856.1">
    <property type="nucleotide sequence ID" value="XM_013415402.1"/>
</dbReference>
<dbReference type="HOGENOM" id="CLU_047725_0_1_1"/>
<sequence>MAPSAIFPPENLPSTKSLAAFIDNDEPKSSKSLLPPVLEYDAATCTSSGLVTALKVSGGVVIRNFLTREETREIEADVRPWLDKDAPWDGDFFPPETRRAFGLISKSKTFALRVVGHELWLEVVDALLTSESINNWIGEKREQSVSKPQLNNTIVFSIGPGARDQALHRDDMIHHRDHRAIAKREMGRDAGIGLFVAGKKTTRQNGATRFIPGSHLWDYNEGPPREDQTFYAELNPGDAFMVLSGCFHGGSTNKTETEERLVFSCFFTRSWMRQEENQYLANDWEKIRELPGWLQQRVGWGLSRPFLGWVNLNDPIVLLHPGEAKYKDLF</sequence>
<dbReference type="InterPro" id="IPR051961">
    <property type="entry name" value="Fungal_Metabolite_Diox"/>
</dbReference>
<dbReference type="GeneID" id="25295344"/>
<accession>A0A0D2J3Z5</accession>
<name>A0A0D2J3Z5_9EURO</name>
<dbReference type="VEuPathDB" id="FungiDB:Z518_07273"/>
<dbReference type="OrthoDB" id="445007at2759"/>
<dbReference type="Proteomes" id="UP000053617">
    <property type="component" value="Unassembled WGS sequence"/>
</dbReference>
<dbReference type="EMBL" id="KN847479">
    <property type="protein sequence ID" value="KIX03720.1"/>
    <property type="molecule type" value="Genomic_DNA"/>
</dbReference>
<evidence type="ECO:0000313" key="2">
    <source>
        <dbReference type="Proteomes" id="UP000053617"/>
    </source>
</evidence>